<dbReference type="Proteomes" id="UP000250088">
    <property type="component" value="Chromosome"/>
</dbReference>
<name>A0A2Z2HQE2_9EURY</name>
<evidence type="ECO:0000313" key="2">
    <source>
        <dbReference type="Proteomes" id="UP000250088"/>
    </source>
</evidence>
<dbReference type="KEGG" id="naj:B1756_05485"/>
<evidence type="ECO:0000313" key="1">
    <source>
        <dbReference type="EMBL" id="ARS89249.1"/>
    </source>
</evidence>
<gene>
    <name evidence="1" type="ORF">B1756_05485</name>
</gene>
<organism evidence="1 2">
    <name type="scientific">Natrarchaeobaculum aegyptiacum</name>
    <dbReference type="NCBI Taxonomy" id="745377"/>
    <lineage>
        <taxon>Archaea</taxon>
        <taxon>Methanobacteriati</taxon>
        <taxon>Methanobacteriota</taxon>
        <taxon>Stenosarchaea group</taxon>
        <taxon>Halobacteria</taxon>
        <taxon>Halobacteriales</taxon>
        <taxon>Natrialbaceae</taxon>
        <taxon>Natrarchaeobaculum</taxon>
    </lineage>
</organism>
<dbReference type="RefSeq" id="WP_086887633.1">
    <property type="nucleotide sequence ID" value="NZ_CP019893.1"/>
</dbReference>
<dbReference type="AlphaFoldDB" id="A0A2Z2HQE2"/>
<sequence>MTDDPPATRSGCFWADDPFELPEYGPDVTPCPNCGTPISEVATTDALEHVAIPCGCPVPGGVLEQASTFASDGFEASPDD</sequence>
<proteinExistence type="predicted"/>
<dbReference type="EMBL" id="CP019893">
    <property type="protein sequence ID" value="ARS89249.1"/>
    <property type="molecule type" value="Genomic_DNA"/>
</dbReference>
<protein>
    <submittedName>
        <fullName evidence="1">Uncharacterized protein</fullName>
    </submittedName>
</protein>
<keyword evidence="2" id="KW-1185">Reference proteome</keyword>
<dbReference type="GeneID" id="32893509"/>
<reference evidence="2" key="1">
    <citation type="submission" date="2017-02" db="EMBL/GenBank/DDBJ databases">
        <title>Natronthermophilus aegyptiacus gen. nov.,sp. nov., an aerobic, extremely halophilic alkalithermophilic archaeon isolated from the athalassohaline Wadi An Natrun, Egypt.</title>
        <authorList>
            <person name="Zhao B."/>
        </authorList>
    </citation>
    <scope>NUCLEOTIDE SEQUENCE [LARGE SCALE GENOMIC DNA]</scope>
    <source>
        <strain evidence="2">JW/NM-HA 15</strain>
    </source>
</reference>
<accession>A0A2Z2HQE2</accession>
<dbReference type="OrthoDB" id="193769at2157"/>